<comment type="caution">
    <text evidence="2">The sequence shown here is derived from an EMBL/GenBank/DDBJ whole genome shotgun (WGS) entry which is preliminary data.</text>
</comment>
<dbReference type="RefSeq" id="WP_102106482.1">
    <property type="nucleotide sequence ID" value="NZ_BMYL01000012.1"/>
</dbReference>
<name>A0AAP8SLE5_9GAMM</name>
<feature type="transmembrane region" description="Helical" evidence="1">
    <location>
        <begin position="113"/>
        <end position="134"/>
    </location>
</feature>
<dbReference type="EMBL" id="PKUR01000009">
    <property type="protein sequence ID" value="PLW84524.1"/>
    <property type="molecule type" value="Genomic_DNA"/>
</dbReference>
<keyword evidence="1" id="KW-0472">Membrane</keyword>
<dbReference type="PANTHER" id="PTHR13285">
    <property type="entry name" value="ACYLTRANSFERASE"/>
    <property type="match status" value="1"/>
</dbReference>
<dbReference type="GO" id="GO:0016746">
    <property type="term" value="F:acyltransferase activity"/>
    <property type="evidence" value="ECO:0007669"/>
    <property type="project" value="TreeGrafter"/>
</dbReference>
<keyword evidence="3" id="KW-1185">Reference proteome</keyword>
<sequence>MVFSEPFFLFVFLPLALVVINLSAGRGHNVFILAFSLIFYYWSSGLATLVLVASIVVNWLLGLWLGRSSSKAVLSIGVAFNLLVLGFFKYAFFFSDNILRVVDSVQDNPFLGIVLPIGISFYTFQGVAYLVDIWRKEIPAEKNLLTFAAYLMWDTHWTEAAGFDAMNQLFEARPGEIGIPQRAVATERIPQQADLAAMLALDASHLPAIEAPQPEPIKEAQQMPVAPLFLHDSFYERIMPYLVSRAPSASFERMQQYRLQTARETLDAASLVVFSAVQRNYPRYVWSREVLGWGGAIGDWILAGMNRASQSCQWGDTVKVVARRDPRSPGGLLFSIPRVFQSGAFCLRVRTSLPRPVRAMLQVSSSEWGMPEFSTGRMIETHFAQGNDVLGLIVPAGYGAEQYRLSLTGRLSASSRIDIEVAHLP</sequence>
<reference evidence="2 3" key="1">
    <citation type="submission" date="2018-01" db="EMBL/GenBank/DDBJ databases">
        <title>The draft genome sequence of Halioglobus japonicus S1-36.</title>
        <authorList>
            <person name="Du Z.-J."/>
            <person name="Shi M.-J."/>
        </authorList>
    </citation>
    <scope>NUCLEOTIDE SEQUENCE [LARGE SCALE GENOMIC DNA]</scope>
    <source>
        <strain evidence="2 3">S1-36</strain>
    </source>
</reference>
<dbReference type="InterPro" id="IPR051085">
    <property type="entry name" value="MB_O-acyltransferase"/>
</dbReference>
<feature type="transmembrane region" description="Helical" evidence="1">
    <location>
        <begin position="73"/>
        <end position="93"/>
    </location>
</feature>
<keyword evidence="1" id="KW-1133">Transmembrane helix</keyword>
<dbReference type="PANTHER" id="PTHR13285:SF18">
    <property type="entry name" value="PROTEIN-CYSTEINE N-PALMITOYLTRANSFERASE RASP"/>
    <property type="match status" value="1"/>
</dbReference>
<evidence type="ECO:0000313" key="2">
    <source>
        <dbReference type="EMBL" id="PLW84524.1"/>
    </source>
</evidence>
<protein>
    <submittedName>
        <fullName evidence="2">Uncharacterized protein</fullName>
    </submittedName>
</protein>
<dbReference type="Proteomes" id="UP000235162">
    <property type="component" value="Unassembled WGS sequence"/>
</dbReference>
<keyword evidence="1" id="KW-0812">Transmembrane</keyword>
<accession>A0AAP8SLE5</accession>
<feature type="transmembrane region" description="Helical" evidence="1">
    <location>
        <begin position="7"/>
        <end position="24"/>
    </location>
</feature>
<dbReference type="AlphaFoldDB" id="A0AAP8SLE5"/>
<evidence type="ECO:0000256" key="1">
    <source>
        <dbReference type="SAM" id="Phobius"/>
    </source>
</evidence>
<gene>
    <name evidence="2" type="ORF">C0029_18775</name>
</gene>
<organism evidence="2 3">
    <name type="scientific">Halioglobus japonicus</name>
    <dbReference type="NCBI Taxonomy" id="930805"/>
    <lineage>
        <taxon>Bacteria</taxon>
        <taxon>Pseudomonadati</taxon>
        <taxon>Pseudomonadota</taxon>
        <taxon>Gammaproteobacteria</taxon>
        <taxon>Cellvibrionales</taxon>
        <taxon>Halieaceae</taxon>
        <taxon>Halioglobus</taxon>
    </lineage>
</organism>
<feature type="transmembrane region" description="Helical" evidence="1">
    <location>
        <begin position="30"/>
        <end position="61"/>
    </location>
</feature>
<proteinExistence type="predicted"/>
<evidence type="ECO:0000313" key="3">
    <source>
        <dbReference type="Proteomes" id="UP000235162"/>
    </source>
</evidence>